<dbReference type="OrthoDB" id="1657402at2759"/>
<dbReference type="Pfam" id="PF21317">
    <property type="entry name" value="BetaGal_ABD_1"/>
    <property type="match status" value="1"/>
</dbReference>
<proteinExistence type="inferred from homology"/>
<dbReference type="Pfam" id="PF01301">
    <property type="entry name" value="Glyco_hydro_35"/>
    <property type="match status" value="1"/>
</dbReference>
<dbReference type="InterPro" id="IPR017853">
    <property type="entry name" value="GH"/>
</dbReference>
<evidence type="ECO:0000256" key="2">
    <source>
        <dbReference type="ARBA" id="ARBA00022801"/>
    </source>
</evidence>
<name>A0A1S3CUU5_DIACI</name>
<dbReference type="AlphaFoldDB" id="A0A1S3CUU5"/>
<dbReference type="SUPFAM" id="SSF49785">
    <property type="entry name" value="Galactose-binding domain-like"/>
    <property type="match status" value="1"/>
</dbReference>
<dbReference type="Gene3D" id="3.20.20.80">
    <property type="entry name" value="Glycosidases"/>
    <property type="match status" value="1"/>
</dbReference>
<dbReference type="PRINTS" id="PR00742">
    <property type="entry name" value="GLHYDRLASE35"/>
</dbReference>
<keyword evidence="3" id="KW-0326">Glycosidase</keyword>
<dbReference type="InterPro" id="IPR008979">
    <property type="entry name" value="Galactose-bd-like_sf"/>
</dbReference>
<evidence type="ECO:0000256" key="4">
    <source>
        <dbReference type="RuleBase" id="RU003679"/>
    </source>
</evidence>
<dbReference type="KEGG" id="dci:103505676"/>
<evidence type="ECO:0000256" key="3">
    <source>
        <dbReference type="ARBA" id="ARBA00023295"/>
    </source>
</evidence>
<feature type="domain" description="Beta-galactosidase galactose-binding" evidence="9">
    <location>
        <begin position="665"/>
        <end position="726"/>
    </location>
</feature>
<keyword evidence="6" id="KW-0472">Membrane</keyword>
<dbReference type="Gene3D" id="2.60.120.260">
    <property type="entry name" value="Galactose-binding domain-like"/>
    <property type="match status" value="2"/>
</dbReference>
<organism evidence="10 11">
    <name type="scientific">Diaphorina citri</name>
    <name type="common">Asian citrus psyllid</name>
    <dbReference type="NCBI Taxonomy" id="121845"/>
    <lineage>
        <taxon>Eukaryota</taxon>
        <taxon>Metazoa</taxon>
        <taxon>Ecdysozoa</taxon>
        <taxon>Arthropoda</taxon>
        <taxon>Hexapoda</taxon>
        <taxon>Insecta</taxon>
        <taxon>Pterygota</taxon>
        <taxon>Neoptera</taxon>
        <taxon>Paraneoptera</taxon>
        <taxon>Hemiptera</taxon>
        <taxon>Sternorrhyncha</taxon>
        <taxon>Psylloidea</taxon>
        <taxon>Psyllidae</taxon>
        <taxon>Diaphorininae</taxon>
        <taxon>Diaphorina</taxon>
    </lineage>
</organism>
<protein>
    <submittedName>
        <fullName evidence="11">Beta-galactosidase-1-like protein 2</fullName>
    </submittedName>
</protein>
<keyword evidence="2" id="KW-0378">Hydrolase</keyword>
<keyword evidence="6" id="KW-0812">Transmembrane</keyword>
<dbReference type="InterPro" id="IPR048912">
    <property type="entry name" value="BetaGal1-like_ABD1"/>
</dbReference>
<keyword evidence="10" id="KW-1185">Reference proteome</keyword>
<dbReference type="GO" id="GO:0004553">
    <property type="term" value="F:hydrolase activity, hydrolyzing O-glycosyl compounds"/>
    <property type="evidence" value="ECO:0007669"/>
    <property type="project" value="InterPro"/>
</dbReference>
<dbReference type="STRING" id="121845.A0A1S3CUU5"/>
<dbReference type="Proteomes" id="UP000079169">
    <property type="component" value="Unplaced"/>
</dbReference>
<feature type="region of interest" description="Disordered" evidence="5">
    <location>
        <begin position="1"/>
        <end position="23"/>
    </location>
</feature>
<evidence type="ECO:0000259" key="7">
    <source>
        <dbReference type="Pfam" id="PF01301"/>
    </source>
</evidence>
<dbReference type="SUPFAM" id="SSF51445">
    <property type="entry name" value="(Trans)glycosidases"/>
    <property type="match status" value="1"/>
</dbReference>
<comment type="similarity">
    <text evidence="1 4">Belongs to the glycosyl hydrolase 35 family.</text>
</comment>
<feature type="compositionally biased region" description="Polar residues" evidence="5">
    <location>
        <begin position="1"/>
        <end position="10"/>
    </location>
</feature>
<feature type="domain" description="Glycoside hydrolase 35 catalytic" evidence="7">
    <location>
        <begin position="126"/>
        <end position="446"/>
    </location>
</feature>
<dbReference type="PaxDb" id="121845-A0A1S3CUU5"/>
<gene>
    <name evidence="11" type="primary">LOC103505676</name>
</gene>
<dbReference type="RefSeq" id="XP_008468257.1">
    <property type="nucleotide sequence ID" value="XM_008470035.3"/>
</dbReference>
<dbReference type="GeneID" id="103505676"/>
<evidence type="ECO:0000256" key="1">
    <source>
        <dbReference type="ARBA" id="ARBA00009809"/>
    </source>
</evidence>
<feature type="domain" description="Beta-galactosidase 1-like first all-beta" evidence="8">
    <location>
        <begin position="513"/>
        <end position="603"/>
    </location>
</feature>
<dbReference type="InterPro" id="IPR001944">
    <property type="entry name" value="Glycoside_Hdrlase_35"/>
</dbReference>
<dbReference type="InterPro" id="IPR031330">
    <property type="entry name" value="Gly_Hdrlase_35_cat"/>
</dbReference>
<evidence type="ECO:0000256" key="5">
    <source>
        <dbReference type="SAM" id="MobiDB-lite"/>
    </source>
</evidence>
<evidence type="ECO:0000313" key="10">
    <source>
        <dbReference type="Proteomes" id="UP000079169"/>
    </source>
</evidence>
<dbReference type="OMA" id="KDYMPYV"/>
<evidence type="ECO:0000256" key="6">
    <source>
        <dbReference type="SAM" id="Phobius"/>
    </source>
</evidence>
<accession>A0A1S3CUU5</accession>
<dbReference type="InterPro" id="IPR048913">
    <property type="entry name" value="BetaGal_gal-bd"/>
</dbReference>
<keyword evidence="6" id="KW-1133">Transmembrane helix</keyword>
<feature type="transmembrane region" description="Helical" evidence="6">
    <location>
        <begin position="29"/>
        <end position="47"/>
    </location>
</feature>
<dbReference type="GO" id="GO:0005975">
    <property type="term" value="P:carbohydrate metabolic process"/>
    <property type="evidence" value="ECO:0007669"/>
    <property type="project" value="InterPro"/>
</dbReference>
<evidence type="ECO:0000259" key="8">
    <source>
        <dbReference type="Pfam" id="PF21317"/>
    </source>
</evidence>
<reference evidence="11" key="1">
    <citation type="submission" date="2025-08" db="UniProtKB">
        <authorList>
            <consortium name="RefSeq"/>
        </authorList>
    </citation>
    <scope>IDENTIFICATION</scope>
</reference>
<sequence length="759" mass="87345">MSAYNYTSLQEYPDPQNERDKVTRNKKPYIGLACLLLGLLTISMMILKISSDTKICENKLDLKISESNVNNPADVDINGLPVTTDSEILMTSSEDGGSPIITNYIYYEFEKNKENTGLQYDDNPNTFLLNGKEFRILSGSIHYFRVRPEYWRDRLRKLRAMGANTVETYIAWNLHEPLKDVYEFGDNNKDIDFVKFIKIAQEEDLFVIIRPGPYICAEWDFGGMPSYLLREPGIKLRSMDPKYLNRVRQYFNNLIPLLEPLQFIDGQGPIIMLGVENELAVLGPNVADKNYMRELVAMLRSNGIRSPLFTADDPSMGDSGSLIEDGVLYAANILYAGEELRKLSYMQPNKPLMVMEWWTGWFDTWAKNRHNTFPTNEYEMTLQSLLEYPVSLNLFMFHGGTSWGFYNGANIDKSLDKYTPDTTSYDYDAPLTEGGDYTAKYWITRKYFLQVAQNLNISHPTPPEVLPKMAYDNVELGQQLTWHNLVSQIPLEKIVVSPSLIPMEDLAVNNGTGQSFGYTLYRQPDWHIPTDQDAIMRIEGRVADIAIVMVNQERQTVPLSDVQDLNEFGFWKTENAELLLNITRPANNIDILVENTGRVNYWLNDDFKYSNIKKGLGTSFDNVVTVNNARPQKIWLIYALEFEQDWVNGLSKFESVTSERNLPSPTLFQAILTITTLDDLRDTYLDMQDWTRGVVFVNGFNLGRYSRLSPYQTLYLPAPLLHLGQNKISVFEHYRRAARLSFTDKPIVRNFQHRFSNND</sequence>
<evidence type="ECO:0000313" key="11">
    <source>
        <dbReference type="RefSeq" id="XP_008468257.1"/>
    </source>
</evidence>
<evidence type="ECO:0000259" key="9">
    <source>
        <dbReference type="Pfam" id="PF21467"/>
    </source>
</evidence>
<dbReference type="Pfam" id="PF21467">
    <property type="entry name" value="BetaGal_gal-bd"/>
    <property type="match status" value="1"/>
</dbReference>
<dbReference type="PANTHER" id="PTHR23421">
    <property type="entry name" value="BETA-GALACTOSIDASE RELATED"/>
    <property type="match status" value="1"/>
</dbReference>